<protein>
    <submittedName>
        <fullName evidence="2">Uncharacterized protein</fullName>
    </submittedName>
</protein>
<feature type="region of interest" description="Disordered" evidence="1">
    <location>
        <begin position="64"/>
        <end position="84"/>
    </location>
</feature>
<evidence type="ECO:0000313" key="2">
    <source>
        <dbReference type="EMBL" id="KAJ7391435.1"/>
    </source>
</evidence>
<comment type="caution">
    <text evidence="2">The sequence shown here is derived from an EMBL/GenBank/DDBJ whole genome shotgun (WGS) entry which is preliminary data.</text>
</comment>
<sequence>MQYDQLGNIKYKYHCCDLFYSDSRVRGRVSTFLRAHYKTLEEAEEAYHLTLSDCLADLTVAGPKPRKKTPAVHEHVSKESSNNGISRMSLKLKVPEDYAMWHETLCAEFPTRFNRLFRGPMWSGLPKQQQGSPLTARPNVAAPSTRTVQKTASCDFTDKPELQIEALKQLKESNPDGRFWIKECGKDGSQLEALKEATKTINEGTSMNVDPPSLPHPVSPPPSSIPVDTRESVNEALAFGDNNVLPAPVLDPDAGPECSQDVTLEETNNLIVESITGTNCQQYKNKERLMRNKYLTLKEKYEKLQHTLKDVTKSEIRLQISVKYKYMRTKPMCTFRYFAPFNVQMDGVHPSSDTPQNLTLILDVSSVGWN</sequence>
<dbReference type="Proteomes" id="UP001163046">
    <property type="component" value="Unassembled WGS sequence"/>
</dbReference>
<dbReference type="EMBL" id="MU825406">
    <property type="protein sequence ID" value="KAJ7391435.1"/>
    <property type="molecule type" value="Genomic_DNA"/>
</dbReference>
<dbReference type="AlphaFoldDB" id="A0A9X0A1S2"/>
<reference evidence="2" key="1">
    <citation type="submission" date="2023-01" db="EMBL/GenBank/DDBJ databases">
        <title>Genome assembly of the deep-sea coral Lophelia pertusa.</title>
        <authorList>
            <person name="Herrera S."/>
            <person name="Cordes E."/>
        </authorList>
    </citation>
    <scope>NUCLEOTIDE SEQUENCE</scope>
    <source>
        <strain evidence="2">USNM1676648</strain>
        <tissue evidence="2">Polyp</tissue>
    </source>
</reference>
<accession>A0A9X0A1S2</accession>
<name>A0A9X0A1S2_9CNID</name>
<gene>
    <name evidence="2" type="ORF">OS493_018481</name>
</gene>
<proteinExistence type="predicted"/>
<keyword evidence="3" id="KW-1185">Reference proteome</keyword>
<organism evidence="2 3">
    <name type="scientific">Desmophyllum pertusum</name>
    <dbReference type="NCBI Taxonomy" id="174260"/>
    <lineage>
        <taxon>Eukaryota</taxon>
        <taxon>Metazoa</taxon>
        <taxon>Cnidaria</taxon>
        <taxon>Anthozoa</taxon>
        <taxon>Hexacorallia</taxon>
        <taxon>Scleractinia</taxon>
        <taxon>Caryophylliina</taxon>
        <taxon>Caryophylliidae</taxon>
        <taxon>Desmophyllum</taxon>
    </lineage>
</organism>
<feature type="region of interest" description="Disordered" evidence="1">
    <location>
        <begin position="125"/>
        <end position="147"/>
    </location>
</feature>
<feature type="region of interest" description="Disordered" evidence="1">
    <location>
        <begin position="205"/>
        <end position="228"/>
    </location>
</feature>
<feature type="compositionally biased region" description="Pro residues" evidence="1">
    <location>
        <begin position="212"/>
        <end position="224"/>
    </location>
</feature>
<evidence type="ECO:0000256" key="1">
    <source>
        <dbReference type="SAM" id="MobiDB-lite"/>
    </source>
</evidence>
<evidence type="ECO:0000313" key="3">
    <source>
        <dbReference type="Proteomes" id="UP001163046"/>
    </source>
</evidence>